<dbReference type="InterPro" id="IPR002772">
    <property type="entry name" value="Glyco_hydro_3_C"/>
</dbReference>
<dbReference type="InterPro" id="IPR001764">
    <property type="entry name" value="Glyco_hydro_3_N"/>
</dbReference>
<proteinExistence type="inferred from homology"/>
<dbReference type="Gene3D" id="2.60.120.260">
    <property type="entry name" value="Galactose-binding domain-like"/>
    <property type="match status" value="1"/>
</dbReference>
<comment type="caution">
    <text evidence="5">The sequence shown here is derived from an EMBL/GenBank/DDBJ whole genome shotgun (WGS) entry which is preliminary data.</text>
</comment>
<dbReference type="GO" id="GO:0005975">
    <property type="term" value="P:carbohydrate metabolic process"/>
    <property type="evidence" value="ECO:0007669"/>
    <property type="project" value="InterPro"/>
</dbReference>
<dbReference type="GO" id="GO:0004553">
    <property type="term" value="F:hydrolase activity, hydrolyzing O-glycosyl compounds"/>
    <property type="evidence" value="ECO:0007669"/>
    <property type="project" value="InterPro"/>
</dbReference>
<feature type="domain" description="Fibronectin type III-like" evidence="4">
    <location>
        <begin position="768"/>
        <end position="851"/>
    </location>
</feature>
<dbReference type="InterPro" id="IPR050288">
    <property type="entry name" value="Cellulose_deg_GH3"/>
</dbReference>
<protein>
    <submittedName>
        <fullName evidence="5">Glycoside hydrolase family 3 C-terminal domain-containing protein</fullName>
    </submittedName>
</protein>
<organism evidence="5 6">
    <name type="scientific">Actinocrinis puniceicyclus</name>
    <dbReference type="NCBI Taxonomy" id="977794"/>
    <lineage>
        <taxon>Bacteria</taxon>
        <taxon>Bacillati</taxon>
        <taxon>Actinomycetota</taxon>
        <taxon>Actinomycetes</taxon>
        <taxon>Catenulisporales</taxon>
        <taxon>Actinospicaceae</taxon>
        <taxon>Actinocrinis</taxon>
    </lineage>
</organism>
<dbReference type="SMART" id="SM01217">
    <property type="entry name" value="Fn3_like"/>
    <property type="match status" value="1"/>
</dbReference>
<keyword evidence="2 5" id="KW-0378">Hydrolase</keyword>
<evidence type="ECO:0000256" key="1">
    <source>
        <dbReference type="ARBA" id="ARBA00005336"/>
    </source>
</evidence>
<dbReference type="AlphaFoldDB" id="A0A8J7WKB0"/>
<reference evidence="5" key="1">
    <citation type="submission" date="2021-04" db="EMBL/GenBank/DDBJ databases">
        <title>Genome based classification of Actinospica acidithermotolerans sp. nov., an actinobacterium isolated from an Indonesian hot spring.</title>
        <authorList>
            <person name="Kusuma A.B."/>
            <person name="Putra K.E."/>
            <person name="Nafisah S."/>
            <person name="Loh J."/>
            <person name="Nouioui I."/>
            <person name="Goodfellow M."/>
        </authorList>
    </citation>
    <scope>NUCLEOTIDE SEQUENCE</scope>
    <source>
        <strain evidence="5">DSM 45618</strain>
    </source>
</reference>
<name>A0A8J7WKB0_9ACTN</name>
<dbReference type="InterPro" id="IPR026891">
    <property type="entry name" value="Fn3-like"/>
</dbReference>
<dbReference type="InterPro" id="IPR036962">
    <property type="entry name" value="Glyco_hydro_3_N_sf"/>
</dbReference>
<dbReference type="InterPro" id="IPR036881">
    <property type="entry name" value="Glyco_hydro_3_C_sf"/>
</dbReference>
<keyword evidence="6" id="KW-1185">Reference proteome</keyword>
<comment type="similarity">
    <text evidence="1">Belongs to the glycosyl hydrolase 3 family.</text>
</comment>
<evidence type="ECO:0000256" key="3">
    <source>
        <dbReference type="SAM" id="MobiDB-lite"/>
    </source>
</evidence>
<gene>
    <name evidence="5" type="ORF">KGA66_12400</name>
</gene>
<dbReference type="Gene3D" id="3.40.50.1700">
    <property type="entry name" value="Glycoside hydrolase family 3 C-terminal domain"/>
    <property type="match status" value="1"/>
</dbReference>
<dbReference type="Gene3D" id="3.20.20.300">
    <property type="entry name" value="Glycoside hydrolase, family 3, N-terminal domain"/>
    <property type="match status" value="1"/>
</dbReference>
<evidence type="ECO:0000313" key="6">
    <source>
        <dbReference type="Proteomes" id="UP000677913"/>
    </source>
</evidence>
<dbReference type="Pfam" id="PF01915">
    <property type="entry name" value="Glyco_hydro_3_C"/>
    <property type="match status" value="1"/>
</dbReference>
<accession>A0A8J7WKB0</accession>
<sequence length="863" mass="91002">MDLGHTDMRNPQAARDGQGQFPARDAGPSREAGTGRELLAALSLEQKIAMLTGADNFTLPGEPGIGLRGLVMSDGPAGVRGAFLDPADRSSSLPAPIALAASWDPQLVEQVAAQLGREARAKGIDVVLGPTVNLVRTPFGGRGFECFGEDPVLAARTAAAWVRGLQSEGVAATAKHFVGNDAETERWTADSLIDETTLRELYLVPFEACVTEAECALVMAGYNKVNGATMTEHEHLLRTVLKQDWGFGGAVVSDWFAARSTEPTALAGLDLVMPGPDGPWGEQLAEAVARGAVSEAEIDEKVLRLLRVARMVGALGGEPSASRPGPHADRRVLRTAAAGSFTLLRNSTGTLPLGRDAHSIALLGPNAMFPQYQGLGSAQVGAAIAVSPAEGLRAALGQDAQLTVRQGCRTWLTTPTPEPGTLTDPATNGPGARLEIRGKDGALQHTDVLGRPEVTWWDPMPPQVVRTDIAELTFRTLFRAAAAGPHRFAVTGLGALRLELSGPFDDPSPIVVADTAPPAADPVEPLSRPFEIGTVLDLDEGDSVQVFASCDPTGHDGEFTRFQLGVVPLPQEDTLLKEAVSAAQSSDVAVVVVGAAAGTESEGYDRQTLALPGRQDELIAAVAAVNSRTVVVVNCGMPVLMPWADQVAAILQVWFPGQEFGHALADVLLGELEPGGRLPVTIPRSEAGCPVGPARPVDGALEYSEGLLVGYRAYDKGGTEPLFPFGHGLGYTSWMFEGLDVPVGPVRAGADVEVTVTVRNTGRRPGREVVQLYLSEPVDNADSDGSGTAALPERHRPVRVLAALGAAQAEPGEAVHVRLRVPGRAFARWDAQKQDWVYPRGRYLLQVGHSSRDLRLSAPVQIG</sequence>
<dbReference type="InterPro" id="IPR013783">
    <property type="entry name" value="Ig-like_fold"/>
</dbReference>
<dbReference type="Pfam" id="PF00933">
    <property type="entry name" value="Glyco_hydro_3"/>
    <property type="match status" value="1"/>
</dbReference>
<dbReference type="EMBL" id="JAGSXH010000036">
    <property type="protein sequence ID" value="MBS2963851.1"/>
    <property type="molecule type" value="Genomic_DNA"/>
</dbReference>
<dbReference type="RefSeq" id="WP_211467925.1">
    <property type="nucleotide sequence ID" value="NZ_JAGSXH010000036.1"/>
</dbReference>
<dbReference type="SUPFAM" id="SSF51445">
    <property type="entry name" value="(Trans)glycosidases"/>
    <property type="match status" value="1"/>
</dbReference>
<dbReference type="Proteomes" id="UP000677913">
    <property type="component" value="Unassembled WGS sequence"/>
</dbReference>
<dbReference type="InterPro" id="IPR017853">
    <property type="entry name" value="GH"/>
</dbReference>
<evidence type="ECO:0000256" key="2">
    <source>
        <dbReference type="ARBA" id="ARBA00022801"/>
    </source>
</evidence>
<dbReference type="PRINTS" id="PR00133">
    <property type="entry name" value="GLHYDRLASE3"/>
</dbReference>
<dbReference type="PANTHER" id="PTHR42715:SF10">
    <property type="entry name" value="BETA-GLUCOSIDASE"/>
    <property type="match status" value="1"/>
</dbReference>
<dbReference type="Gene3D" id="2.60.40.10">
    <property type="entry name" value="Immunoglobulins"/>
    <property type="match status" value="1"/>
</dbReference>
<evidence type="ECO:0000259" key="4">
    <source>
        <dbReference type="SMART" id="SM01217"/>
    </source>
</evidence>
<dbReference type="SUPFAM" id="SSF52279">
    <property type="entry name" value="Beta-D-glucan exohydrolase, C-terminal domain"/>
    <property type="match status" value="1"/>
</dbReference>
<dbReference type="Pfam" id="PF14310">
    <property type="entry name" value="Fn3-like"/>
    <property type="match status" value="1"/>
</dbReference>
<dbReference type="PANTHER" id="PTHR42715">
    <property type="entry name" value="BETA-GLUCOSIDASE"/>
    <property type="match status" value="1"/>
</dbReference>
<evidence type="ECO:0000313" key="5">
    <source>
        <dbReference type="EMBL" id="MBS2963851.1"/>
    </source>
</evidence>
<feature type="region of interest" description="Disordered" evidence="3">
    <location>
        <begin position="1"/>
        <end position="33"/>
    </location>
</feature>